<reference evidence="2" key="1">
    <citation type="submission" date="2020-02" db="EMBL/GenBank/DDBJ databases">
        <authorList>
            <person name="Meier V. D."/>
        </authorList>
    </citation>
    <scope>NUCLEOTIDE SEQUENCE</scope>
    <source>
        <strain evidence="2">AVDCRST_MAG18</strain>
    </source>
</reference>
<feature type="non-terminal residue" evidence="2">
    <location>
        <position position="1"/>
    </location>
</feature>
<dbReference type="EMBL" id="CADCWN010000156">
    <property type="protein sequence ID" value="CAA9571097.1"/>
    <property type="molecule type" value="Genomic_DNA"/>
</dbReference>
<protein>
    <submittedName>
        <fullName evidence="2">Uncharacterized protein</fullName>
    </submittedName>
</protein>
<organism evidence="2">
    <name type="scientific">uncultured Thermomicrobiales bacterium</name>
    <dbReference type="NCBI Taxonomy" id="1645740"/>
    <lineage>
        <taxon>Bacteria</taxon>
        <taxon>Pseudomonadati</taxon>
        <taxon>Thermomicrobiota</taxon>
        <taxon>Thermomicrobia</taxon>
        <taxon>Thermomicrobiales</taxon>
        <taxon>environmental samples</taxon>
    </lineage>
</organism>
<proteinExistence type="predicted"/>
<sequence>GAITVAGAVLLGGEPGGDPPRGGTARPTPPRDDRRHPPERRRAGPVARRGAHPGRTRPPRSLQPPHAHPRDHAGRGGPGDHPLRPDL</sequence>
<accession>A0A6J4VBR2</accession>
<feature type="region of interest" description="Disordered" evidence="1">
    <location>
        <begin position="1"/>
        <end position="87"/>
    </location>
</feature>
<evidence type="ECO:0000313" key="2">
    <source>
        <dbReference type="EMBL" id="CAA9571097.1"/>
    </source>
</evidence>
<dbReference type="AlphaFoldDB" id="A0A6J4VBR2"/>
<feature type="compositionally biased region" description="Basic residues" evidence="1">
    <location>
        <begin position="49"/>
        <end position="58"/>
    </location>
</feature>
<gene>
    <name evidence="2" type="ORF">AVDCRST_MAG18-1982</name>
</gene>
<evidence type="ECO:0000256" key="1">
    <source>
        <dbReference type="SAM" id="MobiDB-lite"/>
    </source>
</evidence>
<feature type="non-terminal residue" evidence="2">
    <location>
        <position position="87"/>
    </location>
</feature>
<feature type="compositionally biased region" description="Basic and acidic residues" evidence="1">
    <location>
        <begin position="29"/>
        <end position="42"/>
    </location>
</feature>
<name>A0A6J4VBR2_9BACT</name>